<sequence length="50" mass="6020">MEAYLQILVERDRERLAIAEGIEAMRAGRVRPFEEFDREFREQHGLEPRC</sequence>
<gene>
    <name evidence="1" type="ORF">NG895_17880</name>
</gene>
<evidence type="ECO:0000313" key="2">
    <source>
        <dbReference type="Proteomes" id="UP001155241"/>
    </source>
</evidence>
<dbReference type="EMBL" id="JAMXLR010000061">
    <property type="protein sequence ID" value="MCO6045771.1"/>
    <property type="molecule type" value="Genomic_DNA"/>
</dbReference>
<organism evidence="1 2">
    <name type="scientific">Aeoliella straminimaris</name>
    <dbReference type="NCBI Taxonomy" id="2954799"/>
    <lineage>
        <taxon>Bacteria</taxon>
        <taxon>Pseudomonadati</taxon>
        <taxon>Planctomycetota</taxon>
        <taxon>Planctomycetia</taxon>
        <taxon>Pirellulales</taxon>
        <taxon>Lacipirellulaceae</taxon>
        <taxon>Aeoliella</taxon>
    </lineage>
</organism>
<protein>
    <submittedName>
        <fullName evidence="1">Uncharacterized protein</fullName>
    </submittedName>
</protein>
<keyword evidence="2" id="KW-1185">Reference proteome</keyword>
<evidence type="ECO:0000313" key="1">
    <source>
        <dbReference type="EMBL" id="MCO6045771.1"/>
    </source>
</evidence>
<comment type="caution">
    <text evidence="1">The sequence shown here is derived from an EMBL/GenBank/DDBJ whole genome shotgun (WGS) entry which is preliminary data.</text>
</comment>
<accession>A0A9X2FH89</accession>
<dbReference type="RefSeq" id="WP_252853883.1">
    <property type="nucleotide sequence ID" value="NZ_JAMXLR010000061.1"/>
</dbReference>
<proteinExistence type="predicted"/>
<dbReference type="Proteomes" id="UP001155241">
    <property type="component" value="Unassembled WGS sequence"/>
</dbReference>
<name>A0A9X2FH89_9BACT</name>
<reference evidence="1" key="1">
    <citation type="submission" date="2022-06" db="EMBL/GenBank/DDBJ databases">
        <title>Aeoliella straminimaris, a novel planctomycete from sediments.</title>
        <authorList>
            <person name="Vitorino I.R."/>
            <person name="Lage O.M."/>
        </authorList>
    </citation>
    <scope>NUCLEOTIDE SEQUENCE</scope>
    <source>
        <strain evidence="1">ICT_H6.2</strain>
    </source>
</reference>
<dbReference type="AlphaFoldDB" id="A0A9X2FH89"/>